<organism evidence="6 7">
    <name type="scientific">Emiliania huxleyi (strain CCMP1516)</name>
    <dbReference type="NCBI Taxonomy" id="280463"/>
    <lineage>
        <taxon>Eukaryota</taxon>
        <taxon>Haptista</taxon>
        <taxon>Haptophyta</taxon>
        <taxon>Prymnesiophyceae</taxon>
        <taxon>Isochrysidales</taxon>
        <taxon>Noelaerhabdaceae</taxon>
        <taxon>Emiliania</taxon>
    </lineage>
</organism>
<reference evidence="7" key="1">
    <citation type="journal article" date="2013" name="Nature">
        <title>Pan genome of the phytoplankton Emiliania underpins its global distribution.</title>
        <authorList>
            <person name="Read B.A."/>
            <person name="Kegel J."/>
            <person name="Klute M.J."/>
            <person name="Kuo A."/>
            <person name="Lefebvre S.C."/>
            <person name="Maumus F."/>
            <person name="Mayer C."/>
            <person name="Miller J."/>
            <person name="Monier A."/>
            <person name="Salamov A."/>
            <person name="Young J."/>
            <person name="Aguilar M."/>
            <person name="Claverie J.M."/>
            <person name="Frickenhaus S."/>
            <person name="Gonzalez K."/>
            <person name="Herman E.K."/>
            <person name="Lin Y.C."/>
            <person name="Napier J."/>
            <person name="Ogata H."/>
            <person name="Sarno A.F."/>
            <person name="Shmutz J."/>
            <person name="Schroeder D."/>
            <person name="de Vargas C."/>
            <person name="Verret F."/>
            <person name="von Dassow P."/>
            <person name="Valentin K."/>
            <person name="Van de Peer Y."/>
            <person name="Wheeler G."/>
            <person name="Dacks J.B."/>
            <person name="Delwiche C.F."/>
            <person name="Dyhrman S.T."/>
            <person name="Glockner G."/>
            <person name="John U."/>
            <person name="Richards T."/>
            <person name="Worden A.Z."/>
            <person name="Zhang X."/>
            <person name="Grigoriev I.V."/>
            <person name="Allen A.E."/>
            <person name="Bidle K."/>
            <person name="Borodovsky M."/>
            <person name="Bowler C."/>
            <person name="Brownlee C."/>
            <person name="Cock J.M."/>
            <person name="Elias M."/>
            <person name="Gladyshev V.N."/>
            <person name="Groth M."/>
            <person name="Guda C."/>
            <person name="Hadaegh A."/>
            <person name="Iglesias-Rodriguez M.D."/>
            <person name="Jenkins J."/>
            <person name="Jones B.M."/>
            <person name="Lawson T."/>
            <person name="Leese F."/>
            <person name="Lindquist E."/>
            <person name="Lobanov A."/>
            <person name="Lomsadze A."/>
            <person name="Malik S.B."/>
            <person name="Marsh M.E."/>
            <person name="Mackinder L."/>
            <person name="Mock T."/>
            <person name="Mueller-Roeber B."/>
            <person name="Pagarete A."/>
            <person name="Parker M."/>
            <person name="Probert I."/>
            <person name="Quesneville H."/>
            <person name="Raines C."/>
            <person name="Rensing S.A."/>
            <person name="Riano-Pachon D.M."/>
            <person name="Richier S."/>
            <person name="Rokitta S."/>
            <person name="Shiraiwa Y."/>
            <person name="Soanes D.M."/>
            <person name="van der Giezen M."/>
            <person name="Wahlund T.M."/>
            <person name="Williams B."/>
            <person name="Wilson W."/>
            <person name="Wolfe G."/>
            <person name="Wurch L.L."/>
        </authorList>
    </citation>
    <scope>NUCLEOTIDE SEQUENCE</scope>
</reference>
<dbReference type="GO" id="GO:0004794">
    <property type="term" value="F:threonine deaminase activity"/>
    <property type="evidence" value="ECO:0007669"/>
    <property type="project" value="TreeGrafter"/>
</dbReference>
<dbReference type="InterPro" id="IPR001926">
    <property type="entry name" value="TrpB-like_PALP"/>
</dbReference>
<dbReference type="HOGENOM" id="CLU_1043670_0_0_1"/>
<dbReference type="GO" id="GO:0006567">
    <property type="term" value="P:L-threonine catabolic process"/>
    <property type="evidence" value="ECO:0007669"/>
    <property type="project" value="TreeGrafter"/>
</dbReference>
<dbReference type="EnsemblProtists" id="EOD17648">
    <property type="protein sequence ID" value="EOD17648"/>
    <property type="gene ID" value="EMIHUDRAFT_445176"/>
</dbReference>
<evidence type="ECO:0000256" key="3">
    <source>
        <dbReference type="ARBA" id="ARBA00023239"/>
    </source>
</evidence>
<keyword evidence="3" id="KW-0456">Lyase</keyword>
<dbReference type="Gene3D" id="3.40.50.1100">
    <property type="match status" value="2"/>
</dbReference>
<evidence type="ECO:0000313" key="6">
    <source>
        <dbReference type="EnsemblProtists" id="EOD17648"/>
    </source>
</evidence>
<evidence type="ECO:0000256" key="2">
    <source>
        <dbReference type="ARBA" id="ARBA00022898"/>
    </source>
</evidence>
<keyword evidence="7" id="KW-1185">Reference proteome</keyword>
<dbReference type="GO" id="GO:0006565">
    <property type="term" value="P:L-serine catabolic process"/>
    <property type="evidence" value="ECO:0007669"/>
    <property type="project" value="TreeGrafter"/>
</dbReference>
<dbReference type="InterPro" id="IPR050147">
    <property type="entry name" value="Ser/Thr_Dehydratase"/>
</dbReference>
<dbReference type="STRING" id="2903.R1C4Z5"/>
<evidence type="ECO:0000313" key="7">
    <source>
        <dbReference type="Proteomes" id="UP000013827"/>
    </source>
</evidence>
<feature type="region of interest" description="Disordered" evidence="4">
    <location>
        <begin position="233"/>
        <end position="267"/>
    </location>
</feature>
<dbReference type="KEGG" id="ehx:EMIHUDRAFT_445176"/>
<dbReference type="InterPro" id="IPR036052">
    <property type="entry name" value="TrpB-like_PALP_sf"/>
</dbReference>
<reference evidence="6" key="2">
    <citation type="submission" date="2024-10" db="UniProtKB">
        <authorList>
            <consortium name="EnsemblProtists"/>
        </authorList>
    </citation>
    <scope>IDENTIFICATION</scope>
</reference>
<accession>A0A0D3J2B3</accession>
<name>A0A0D3J2B3_EMIH1</name>
<protein>
    <recommendedName>
        <fullName evidence="5">Tryptophan synthase beta chain-like PALP domain-containing protein</fullName>
    </recommendedName>
</protein>
<dbReference type="RefSeq" id="XP_005770077.1">
    <property type="nucleotide sequence ID" value="XM_005770020.1"/>
</dbReference>
<sequence length="267" mass="27745">MLSRWCRRRVPRATARRLGTLPFRIRAPLARLIERKAPAAEAFRAPALGDGEALTSATAAPDYLALALRSRVYDHLGETPLQHAPALSEALGASVHIKREDVLPGFTFYARCAVNELATLRASSGAAPPRLVTASIGSRGHALAWAADRLGLDLTVVMPSPTPSSRRDAVSRLGASVLIHGETLVDSQGEAARLAAEEGLVAVGSHDAPPVLAATGTVGLELLRQHGAAAAALSRAAESPLGGTADAQRAQSPARDTAPPTGLNPRA</sequence>
<evidence type="ECO:0000259" key="5">
    <source>
        <dbReference type="Pfam" id="PF00291"/>
    </source>
</evidence>
<dbReference type="PANTHER" id="PTHR48078:SF11">
    <property type="entry name" value="THREONINE DEHYDRATASE, MITOCHONDRIAL"/>
    <property type="match status" value="1"/>
</dbReference>
<keyword evidence="2" id="KW-0663">Pyridoxal phosphate</keyword>
<dbReference type="GO" id="GO:0009097">
    <property type="term" value="P:isoleucine biosynthetic process"/>
    <property type="evidence" value="ECO:0007669"/>
    <property type="project" value="TreeGrafter"/>
</dbReference>
<dbReference type="GeneID" id="17263795"/>
<dbReference type="GO" id="GO:0003941">
    <property type="term" value="F:L-serine ammonia-lyase activity"/>
    <property type="evidence" value="ECO:0007669"/>
    <property type="project" value="TreeGrafter"/>
</dbReference>
<dbReference type="Proteomes" id="UP000013827">
    <property type="component" value="Unassembled WGS sequence"/>
</dbReference>
<dbReference type="PANTHER" id="PTHR48078">
    <property type="entry name" value="THREONINE DEHYDRATASE, MITOCHONDRIAL-RELATED"/>
    <property type="match status" value="1"/>
</dbReference>
<comment type="cofactor">
    <cofactor evidence="1">
        <name>pyridoxal 5'-phosphate</name>
        <dbReference type="ChEBI" id="CHEBI:597326"/>
    </cofactor>
</comment>
<evidence type="ECO:0000256" key="1">
    <source>
        <dbReference type="ARBA" id="ARBA00001933"/>
    </source>
</evidence>
<feature type="domain" description="Tryptophan synthase beta chain-like PALP" evidence="5">
    <location>
        <begin position="74"/>
        <end position="229"/>
    </location>
</feature>
<dbReference type="PaxDb" id="2903-EOD17648"/>
<dbReference type="Pfam" id="PF00291">
    <property type="entry name" value="PALP"/>
    <property type="match status" value="1"/>
</dbReference>
<evidence type="ECO:0000256" key="4">
    <source>
        <dbReference type="SAM" id="MobiDB-lite"/>
    </source>
</evidence>
<dbReference type="AlphaFoldDB" id="A0A0D3J2B3"/>
<dbReference type="SUPFAM" id="SSF53686">
    <property type="entry name" value="Tryptophan synthase beta subunit-like PLP-dependent enzymes"/>
    <property type="match status" value="1"/>
</dbReference>
<proteinExistence type="predicted"/>
<dbReference type="eggNOG" id="KOG1250">
    <property type="taxonomic scope" value="Eukaryota"/>
</dbReference>